<dbReference type="SUPFAM" id="SSF55811">
    <property type="entry name" value="Nudix"/>
    <property type="match status" value="1"/>
</dbReference>
<dbReference type="PANTHER" id="PTHR43046:SF2">
    <property type="entry name" value="8-OXO-DGTP DIPHOSPHATASE-RELATED"/>
    <property type="match status" value="1"/>
</dbReference>
<dbReference type="GO" id="GO:0016787">
    <property type="term" value="F:hydrolase activity"/>
    <property type="evidence" value="ECO:0007669"/>
    <property type="project" value="UniProtKB-KW"/>
</dbReference>
<dbReference type="Pfam" id="PF00293">
    <property type="entry name" value="NUDIX"/>
    <property type="match status" value="1"/>
</dbReference>
<evidence type="ECO:0000313" key="6">
    <source>
        <dbReference type="Proteomes" id="UP000198618"/>
    </source>
</evidence>
<dbReference type="CDD" id="cd02883">
    <property type="entry name" value="NUDIX_Hydrolase"/>
    <property type="match status" value="1"/>
</dbReference>
<evidence type="ECO:0000256" key="3">
    <source>
        <dbReference type="RuleBase" id="RU003476"/>
    </source>
</evidence>
<accession>A0A1H9Y381</accession>
<dbReference type="PROSITE" id="PS00893">
    <property type="entry name" value="NUDIX_BOX"/>
    <property type="match status" value="1"/>
</dbReference>
<feature type="domain" description="Nudix hydrolase" evidence="4">
    <location>
        <begin position="12"/>
        <end position="132"/>
    </location>
</feature>
<dbReference type="PANTHER" id="PTHR43046">
    <property type="entry name" value="GDP-MANNOSE MANNOSYL HYDROLASE"/>
    <property type="match status" value="1"/>
</dbReference>
<dbReference type="InterPro" id="IPR015797">
    <property type="entry name" value="NUDIX_hydrolase-like_dom_sf"/>
</dbReference>
<dbReference type="PROSITE" id="PS51462">
    <property type="entry name" value="NUDIX"/>
    <property type="match status" value="1"/>
</dbReference>
<reference evidence="5 6" key="1">
    <citation type="submission" date="2016-10" db="EMBL/GenBank/DDBJ databases">
        <authorList>
            <person name="de Groot N.N."/>
        </authorList>
    </citation>
    <scope>NUCLEOTIDE SEQUENCE [LARGE SCALE GENOMIC DNA]</scope>
    <source>
        <strain evidence="5 6">IBRC-M 10780</strain>
    </source>
</reference>
<evidence type="ECO:0000256" key="2">
    <source>
        <dbReference type="ARBA" id="ARBA00022801"/>
    </source>
</evidence>
<dbReference type="RefSeq" id="WP_090865818.1">
    <property type="nucleotide sequence ID" value="NZ_FOHE01000001.1"/>
</dbReference>
<dbReference type="InterPro" id="IPR020476">
    <property type="entry name" value="Nudix_hydrolase"/>
</dbReference>
<dbReference type="Proteomes" id="UP000198618">
    <property type="component" value="Unassembled WGS sequence"/>
</dbReference>
<protein>
    <submittedName>
        <fullName evidence="5">ADP-ribose pyrophosphatase YjhB, NUDIX family</fullName>
    </submittedName>
</protein>
<comment type="similarity">
    <text evidence="3">Belongs to the Nudix hydrolase family.</text>
</comment>
<evidence type="ECO:0000259" key="4">
    <source>
        <dbReference type="PROSITE" id="PS51462"/>
    </source>
</evidence>
<comment type="cofactor">
    <cofactor evidence="1">
        <name>Mg(2+)</name>
        <dbReference type="ChEBI" id="CHEBI:18420"/>
    </cofactor>
</comment>
<dbReference type="InterPro" id="IPR020084">
    <property type="entry name" value="NUDIX_hydrolase_CS"/>
</dbReference>
<evidence type="ECO:0000256" key="1">
    <source>
        <dbReference type="ARBA" id="ARBA00001946"/>
    </source>
</evidence>
<keyword evidence="2 3" id="KW-0378">Hydrolase</keyword>
<dbReference type="EMBL" id="FOHE01000001">
    <property type="protein sequence ID" value="SES63296.1"/>
    <property type="molecule type" value="Genomic_DNA"/>
</dbReference>
<dbReference type="STRING" id="930131.SAMN05216389_101165"/>
<proteinExistence type="inferred from homology"/>
<sequence length="143" mass="16097">MEANVSNSYTPPKHIVSAATIVRNEKNEILLIKGPRRGWEMPGGQVEEGESLKDAAIRETKEESGIDVEILTFCGIFQNVNRSICNTLFLAKPIGGELTTTPESLEVGFYPIEKALEMVTVGNFRERIEYCLDERTHPFYVDF</sequence>
<dbReference type="OrthoDB" id="9816289at2"/>
<name>A0A1H9Y381_9BACI</name>
<organism evidence="5 6">
    <name type="scientific">Oceanobacillus limi</name>
    <dbReference type="NCBI Taxonomy" id="930131"/>
    <lineage>
        <taxon>Bacteria</taxon>
        <taxon>Bacillati</taxon>
        <taxon>Bacillota</taxon>
        <taxon>Bacilli</taxon>
        <taxon>Bacillales</taxon>
        <taxon>Bacillaceae</taxon>
        <taxon>Oceanobacillus</taxon>
    </lineage>
</organism>
<keyword evidence="6" id="KW-1185">Reference proteome</keyword>
<evidence type="ECO:0000313" key="5">
    <source>
        <dbReference type="EMBL" id="SES63296.1"/>
    </source>
</evidence>
<dbReference type="InterPro" id="IPR000086">
    <property type="entry name" value="NUDIX_hydrolase_dom"/>
</dbReference>
<gene>
    <name evidence="5" type="ORF">SAMN05216389_101165</name>
</gene>
<dbReference type="AlphaFoldDB" id="A0A1H9Y381"/>
<dbReference type="PRINTS" id="PR00502">
    <property type="entry name" value="NUDIXFAMILY"/>
</dbReference>
<dbReference type="Gene3D" id="3.90.79.10">
    <property type="entry name" value="Nucleoside Triphosphate Pyrophosphohydrolase"/>
    <property type="match status" value="1"/>
</dbReference>